<dbReference type="STRING" id="1445510.YC6258_00192"/>
<dbReference type="EMBL" id="CP007142">
    <property type="protein sequence ID" value="AJQ95809.1"/>
    <property type="molecule type" value="Genomic_DNA"/>
</dbReference>
<accession>A0A0C5VZH1</accession>
<proteinExistence type="predicted"/>
<keyword evidence="1" id="KW-0812">Transmembrane</keyword>
<protein>
    <submittedName>
        <fullName evidence="3">Uncharacterized protein</fullName>
    </submittedName>
</protein>
<dbReference type="Proteomes" id="UP000032266">
    <property type="component" value="Chromosome"/>
</dbReference>
<feature type="transmembrane region" description="Helical" evidence="1">
    <location>
        <begin position="29"/>
        <end position="45"/>
    </location>
</feature>
<reference evidence="3 4" key="1">
    <citation type="submission" date="2014-01" db="EMBL/GenBank/DDBJ databases">
        <title>Full genme sequencing of cellulolytic bacterium Gynuella sunshinyii YC6258T gen. nov., sp. nov.</title>
        <authorList>
            <person name="Khan H."/>
            <person name="Chung E.J."/>
            <person name="Chung Y.R."/>
        </authorList>
    </citation>
    <scope>NUCLEOTIDE SEQUENCE [LARGE SCALE GENOMIC DNA]</scope>
    <source>
        <strain evidence="3 4">YC6258</strain>
    </source>
</reference>
<gene>
    <name evidence="2" type="ORF">YC6258_00192</name>
    <name evidence="3" type="ORF">YC6258_03773</name>
</gene>
<keyword evidence="4" id="KW-1185">Reference proteome</keyword>
<dbReference type="EMBL" id="CP007142">
    <property type="protein sequence ID" value="AJQ92244.1"/>
    <property type="molecule type" value="Genomic_DNA"/>
</dbReference>
<evidence type="ECO:0000256" key="1">
    <source>
        <dbReference type="SAM" id="Phobius"/>
    </source>
</evidence>
<evidence type="ECO:0000313" key="4">
    <source>
        <dbReference type="Proteomes" id="UP000032266"/>
    </source>
</evidence>
<name>A0A0C5VZH1_9GAMM</name>
<keyword evidence="1" id="KW-0472">Membrane</keyword>
<dbReference type="HOGENOM" id="CLU_3184268_0_0_6"/>
<evidence type="ECO:0000313" key="3">
    <source>
        <dbReference type="EMBL" id="AJQ95809.1"/>
    </source>
</evidence>
<evidence type="ECO:0000313" key="2">
    <source>
        <dbReference type="EMBL" id="AJQ92244.1"/>
    </source>
</evidence>
<dbReference type="KEGG" id="gsn:YC6258_00192"/>
<organism evidence="3 4">
    <name type="scientific">Gynuella sunshinyii YC6258</name>
    <dbReference type="NCBI Taxonomy" id="1445510"/>
    <lineage>
        <taxon>Bacteria</taxon>
        <taxon>Pseudomonadati</taxon>
        <taxon>Pseudomonadota</taxon>
        <taxon>Gammaproteobacteria</taxon>
        <taxon>Oceanospirillales</taxon>
        <taxon>Saccharospirillaceae</taxon>
        <taxon>Gynuella</taxon>
    </lineage>
</organism>
<dbReference type="KEGG" id="gsn:YC6258_03773"/>
<keyword evidence="1" id="KW-1133">Transmembrane helix</keyword>
<sequence length="46" mass="4770">MPYAILAIASFIAGGLTFGGLTQLTNRVLLIGLVGGAAYYVLKVNK</sequence>
<dbReference type="AlphaFoldDB" id="A0A0C5VZH1"/>